<organism evidence="7 8">
    <name type="scientific">Thermobaculum terrenum (strain ATCC BAA-798 / CCMEE 7001 / YNP1)</name>
    <dbReference type="NCBI Taxonomy" id="525904"/>
    <lineage>
        <taxon>Bacteria</taxon>
        <taxon>Bacillati</taxon>
        <taxon>Chloroflexota</taxon>
        <taxon>Chloroflexia</taxon>
        <taxon>Candidatus Thermobaculales</taxon>
        <taxon>Candidatus Thermobaculaceae</taxon>
        <taxon>Thermobaculum</taxon>
    </lineage>
</organism>
<reference evidence="8" key="1">
    <citation type="journal article" date="2010" name="Stand. Genomic Sci.">
        <title>Complete genome sequence of 'Thermobaculum terrenum' type strain (YNP1).</title>
        <authorList>
            <person name="Kiss H."/>
            <person name="Cleland D."/>
            <person name="Lapidus A."/>
            <person name="Lucas S."/>
            <person name="Glavina Del Rio T."/>
            <person name="Nolan M."/>
            <person name="Tice H."/>
            <person name="Han C."/>
            <person name="Goodwin L."/>
            <person name="Pitluck S."/>
            <person name="Liolios K."/>
            <person name="Ivanova N."/>
            <person name="Mavromatis K."/>
            <person name="Ovchinnikova G."/>
            <person name="Pati A."/>
            <person name="Chen A."/>
            <person name="Palaniappan K."/>
            <person name="Land M."/>
            <person name="Hauser L."/>
            <person name="Chang Y."/>
            <person name="Jeffries C."/>
            <person name="Lu M."/>
            <person name="Brettin T."/>
            <person name="Detter J."/>
            <person name="Goker M."/>
            <person name="Tindall B."/>
            <person name="Beck B."/>
            <person name="McDermott T."/>
            <person name="Woyke T."/>
            <person name="Bristow J."/>
            <person name="Eisen J."/>
            <person name="Markowitz V."/>
            <person name="Hugenholtz P."/>
            <person name="Kyrpides N."/>
            <person name="Klenk H."/>
            <person name="Cheng J."/>
        </authorList>
    </citation>
    <scope>NUCLEOTIDE SEQUENCE [LARGE SCALE GENOMIC DNA]</scope>
    <source>
        <strain evidence="8">ATCC BAA-798 / YNP1</strain>
    </source>
</reference>
<feature type="transmembrane region" description="Helical" evidence="6">
    <location>
        <begin position="149"/>
        <end position="169"/>
    </location>
</feature>
<dbReference type="GO" id="GO:0005886">
    <property type="term" value="C:plasma membrane"/>
    <property type="evidence" value="ECO:0007669"/>
    <property type="project" value="UniProtKB-SubCell"/>
</dbReference>
<comment type="subcellular location">
    <subcellularLocation>
        <location evidence="1">Cell membrane</location>
        <topology evidence="1">Multi-pass membrane protein</topology>
    </subcellularLocation>
</comment>
<dbReference type="RefSeq" id="WP_012875597.1">
    <property type="nucleotide sequence ID" value="NC_013525.1"/>
</dbReference>
<accession>D1CCP8</accession>
<evidence type="ECO:0000256" key="2">
    <source>
        <dbReference type="ARBA" id="ARBA00022475"/>
    </source>
</evidence>
<sequence>MTEIEAKQTEQGLNIRDQILRPRTIISFLISLVILIFIFARQNIPVKEVIDNARNANLLFLVLGFAFYYATFYVRTIRWQQVLNNSGYSSTNDAQLPGTLGLLRIILLSWFANSVLPAKLGDGYRGYLLKRNAKVSFSKTMGTIFAERVADVGVLFTLLLVSGIIAFRTKLPPHFVLLVTLGGTLALASFGILASVKYVSVYVHKILPGRVRPFYSRLEEGILLAFSRRLDRILLLTALIWILESARFWAVAVALGASLTISQVIFLALAASLLTTIPFTPAGFGVVEGAVITVLQWVYVEKSLAGSIALIDRGITYWSVLLVGGLLYLVSGNK</sequence>
<feature type="transmembrane region" description="Helical" evidence="6">
    <location>
        <begin position="56"/>
        <end position="74"/>
    </location>
</feature>
<dbReference type="Pfam" id="PF03706">
    <property type="entry name" value="LPG_synthase_TM"/>
    <property type="match status" value="1"/>
</dbReference>
<feature type="transmembrane region" description="Helical" evidence="6">
    <location>
        <begin position="25"/>
        <end position="44"/>
    </location>
</feature>
<dbReference type="AlphaFoldDB" id="D1CCP8"/>
<dbReference type="STRING" id="525904.Tter_1657"/>
<feature type="transmembrane region" description="Helical" evidence="6">
    <location>
        <begin position="175"/>
        <end position="200"/>
    </location>
</feature>
<evidence type="ECO:0000256" key="5">
    <source>
        <dbReference type="ARBA" id="ARBA00023136"/>
    </source>
</evidence>
<evidence type="ECO:0000256" key="3">
    <source>
        <dbReference type="ARBA" id="ARBA00022692"/>
    </source>
</evidence>
<protein>
    <recommendedName>
        <fullName evidence="9">Flippase-like domain-containing protein</fullName>
    </recommendedName>
</protein>
<dbReference type="EMBL" id="CP001825">
    <property type="protein sequence ID" value="ACZ42563.1"/>
    <property type="molecule type" value="Genomic_DNA"/>
</dbReference>
<dbReference type="PANTHER" id="PTHR39087">
    <property type="entry name" value="UPF0104 MEMBRANE PROTEIN MJ1595"/>
    <property type="match status" value="1"/>
</dbReference>
<dbReference type="InterPro" id="IPR022791">
    <property type="entry name" value="L-PG_synthase/AglD"/>
</dbReference>
<evidence type="ECO:0000313" key="7">
    <source>
        <dbReference type="EMBL" id="ACZ42563.1"/>
    </source>
</evidence>
<name>D1CCP8_THET1</name>
<evidence type="ECO:0000256" key="4">
    <source>
        <dbReference type="ARBA" id="ARBA00022989"/>
    </source>
</evidence>
<evidence type="ECO:0008006" key="9">
    <source>
        <dbReference type="Google" id="ProtNLM"/>
    </source>
</evidence>
<feature type="transmembrane region" description="Helical" evidence="6">
    <location>
        <begin position="94"/>
        <end position="116"/>
    </location>
</feature>
<dbReference type="eggNOG" id="COG0392">
    <property type="taxonomic scope" value="Bacteria"/>
</dbReference>
<evidence type="ECO:0000256" key="6">
    <source>
        <dbReference type="SAM" id="Phobius"/>
    </source>
</evidence>
<dbReference type="Proteomes" id="UP000000323">
    <property type="component" value="Chromosome 1"/>
</dbReference>
<evidence type="ECO:0000313" key="8">
    <source>
        <dbReference type="Proteomes" id="UP000000323"/>
    </source>
</evidence>
<dbReference type="PANTHER" id="PTHR39087:SF2">
    <property type="entry name" value="UPF0104 MEMBRANE PROTEIN MJ1595"/>
    <property type="match status" value="1"/>
</dbReference>
<keyword evidence="3 6" id="KW-0812">Transmembrane</keyword>
<dbReference type="NCBIfam" id="TIGR00374">
    <property type="entry name" value="flippase-like domain"/>
    <property type="match status" value="1"/>
</dbReference>
<keyword evidence="5 6" id="KW-0472">Membrane</keyword>
<feature type="transmembrane region" description="Helical" evidence="6">
    <location>
        <begin position="282"/>
        <end position="300"/>
    </location>
</feature>
<keyword evidence="4 6" id="KW-1133">Transmembrane helix</keyword>
<keyword evidence="8" id="KW-1185">Reference proteome</keyword>
<gene>
    <name evidence="7" type="ordered locus">Tter_1657</name>
</gene>
<dbReference type="OrthoDB" id="147509at2"/>
<evidence type="ECO:0000256" key="1">
    <source>
        <dbReference type="ARBA" id="ARBA00004651"/>
    </source>
</evidence>
<proteinExistence type="predicted"/>
<keyword evidence="2" id="KW-1003">Cell membrane</keyword>
<dbReference type="KEGG" id="ttr:Tter_1657"/>
<feature type="transmembrane region" description="Helical" evidence="6">
    <location>
        <begin position="248"/>
        <end position="270"/>
    </location>
</feature>
<dbReference type="HOGENOM" id="CLU_048072_3_0_0"/>
<feature type="transmembrane region" description="Helical" evidence="6">
    <location>
        <begin position="315"/>
        <end position="331"/>
    </location>
</feature>